<feature type="signal peptide" evidence="1">
    <location>
        <begin position="1"/>
        <end position="20"/>
    </location>
</feature>
<dbReference type="PANTHER" id="PTHR48098">
    <property type="entry name" value="ENTEROCHELIN ESTERASE-RELATED"/>
    <property type="match status" value="1"/>
</dbReference>
<dbReference type="InterPro" id="IPR029058">
    <property type="entry name" value="AB_hydrolase_fold"/>
</dbReference>
<evidence type="ECO:0000256" key="1">
    <source>
        <dbReference type="SAM" id="SignalP"/>
    </source>
</evidence>
<dbReference type="PANTHER" id="PTHR48098:SF1">
    <property type="entry name" value="DIACYLGLYCEROL ACYLTRANSFERASE_MYCOLYLTRANSFERASE AG85A"/>
    <property type="match status" value="1"/>
</dbReference>
<name>A0A5M4AT92_9BACT</name>
<organism evidence="3 4">
    <name type="scientific">Prolixibacter bellariivorans</name>
    <dbReference type="NCBI Taxonomy" id="314319"/>
    <lineage>
        <taxon>Bacteria</taxon>
        <taxon>Pseudomonadati</taxon>
        <taxon>Bacteroidota</taxon>
        <taxon>Bacteroidia</taxon>
        <taxon>Marinilabiliales</taxon>
        <taxon>Prolixibacteraceae</taxon>
        <taxon>Prolixibacter</taxon>
    </lineage>
</organism>
<dbReference type="Proteomes" id="UP000391834">
    <property type="component" value="Unassembled WGS sequence"/>
</dbReference>
<reference evidence="3 4" key="1">
    <citation type="submission" date="2019-10" db="EMBL/GenBank/DDBJ databases">
        <title>Prolixibacter strains distinguished by the presence of nitrate reductase genes were adept at nitrate-dependent anaerobic corrosion of metallic iron and carbon steel.</title>
        <authorList>
            <person name="Iino T."/>
            <person name="Shono N."/>
            <person name="Ito K."/>
            <person name="Nakamura R."/>
            <person name="Sueoka K."/>
            <person name="Harayama S."/>
            <person name="Ohkuma M."/>
        </authorList>
    </citation>
    <scope>NUCLEOTIDE SEQUENCE [LARGE SCALE GENOMIC DNA]</scope>
    <source>
        <strain evidence="3 4">JCM 13498</strain>
    </source>
</reference>
<dbReference type="Gene3D" id="3.40.50.1820">
    <property type="entry name" value="alpha/beta hydrolase"/>
    <property type="match status" value="2"/>
</dbReference>
<dbReference type="RefSeq" id="WP_025866293.1">
    <property type="nucleotide sequence ID" value="NZ_BLAX01000001.1"/>
</dbReference>
<sequence>MKQTLLVLICLMLGVGNLSAQSKVIDLWNGKVPGSIPNPDFKQTVDSANNWVKMRFVTDPVLDVYPAPADKATGTAVVICPGGGYWALAIDHEGKKVAEWLNSLGVTAFVLKYRLPDSSIMENKSIGPMQDGQRAMRIVRRHAKEWGINPDKIGIMGFSAGGHLASTLSTHFNEKAYQPIDSTSARPDFSLLIYPVISMDSTTTHMGSRENLLGKHPSPELVKHFSNDLQVNAQTPPAFLVQSMDDNVVPVRNSIDYALALKKYKIPCELHLYQSGGHGYGMGKTKNTESTWPEACRKWLEMRGLVVHGSVAVKQGARRGGFGGPIELGPDDKQVFSDPPAGFREKRDVPHGTMTTVKYDSKTLSTQREMLVYTPPGYSADKKYPVIYLLHGLNSTAGQWPYWVRADYVVDNLLADGKIGPAIMVFPNCNANVTVGNPKPDERADRKDGFKGYGEPFENDLLKDIIPYVESHYSVYTDREHRALVGLSMGGGQTLNIGLAHIDLFDYIGGFSSAPNTNQFGGLSKAPLLPDPTAAKDSLKVLWLASGSKDGLIRVSQGVHRYLKEQGIPHVWNVDGNAHDDTEWANNLYWFVQQIFK</sequence>
<comment type="caution">
    <text evidence="3">The sequence shown here is derived from an EMBL/GenBank/DDBJ whole genome shotgun (WGS) entry which is preliminary data.</text>
</comment>
<keyword evidence="1" id="KW-0732">Signal</keyword>
<feature type="domain" description="BD-FAE-like" evidence="2">
    <location>
        <begin position="62"/>
        <end position="257"/>
    </location>
</feature>
<gene>
    <name evidence="3" type="ORF">PbJCM13498_00280</name>
</gene>
<dbReference type="EMBL" id="BLAX01000001">
    <property type="protein sequence ID" value="GET31165.1"/>
    <property type="molecule type" value="Genomic_DNA"/>
</dbReference>
<accession>A0A5M4AT92</accession>
<dbReference type="SUPFAM" id="SSF53474">
    <property type="entry name" value="alpha/beta-Hydrolases"/>
    <property type="match status" value="2"/>
</dbReference>
<evidence type="ECO:0000313" key="4">
    <source>
        <dbReference type="Proteomes" id="UP000391834"/>
    </source>
</evidence>
<feature type="chain" id="PRO_5024338247" description="BD-FAE-like domain-containing protein" evidence="1">
    <location>
        <begin position="21"/>
        <end position="597"/>
    </location>
</feature>
<proteinExistence type="predicted"/>
<evidence type="ECO:0000259" key="2">
    <source>
        <dbReference type="Pfam" id="PF20434"/>
    </source>
</evidence>
<dbReference type="Pfam" id="PF20434">
    <property type="entry name" value="BD-FAE"/>
    <property type="match status" value="1"/>
</dbReference>
<dbReference type="InterPro" id="IPR000801">
    <property type="entry name" value="Esterase-like"/>
</dbReference>
<dbReference type="AlphaFoldDB" id="A0A5M4AT92"/>
<dbReference type="Pfam" id="PF00756">
    <property type="entry name" value="Esterase"/>
    <property type="match status" value="1"/>
</dbReference>
<dbReference type="InterPro" id="IPR049492">
    <property type="entry name" value="BD-FAE-like_dom"/>
</dbReference>
<protein>
    <recommendedName>
        <fullName evidence="2">BD-FAE-like domain-containing protein</fullName>
    </recommendedName>
</protein>
<keyword evidence="4" id="KW-1185">Reference proteome</keyword>
<evidence type="ECO:0000313" key="3">
    <source>
        <dbReference type="EMBL" id="GET31165.1"/>
    </source>
</evidence>
<dbReference type="InterPro" id="IPR050583">
    <property type="entry name" value="Mycobacterial_A85_antigen"/>
</dbReference>
<dbReference type="GO" id="GO:0016747">
    <property type="term" value="F:acyltransferase activity, transferring groups other than amino-acyl groups"/>
    <property type="evidence" value="ECO:0007669"/>
    <property type="project" value="TreeGrafter"/>
</dbReference>